<feature type="chain" id="PRO_5045755613" evidence="1">
    <location>
        <begin position="25"/>
        <end position="97"/>
    </location>
</feature>
<sequence>MKKAFRNIVVLLFLILYCSSTSIALGKKQDTVQDSTAVKKYPYVLPIWGQKVADRNIDLQLPFGFNVSYVYNQMTLDLTHFSMNFYDGLSVQTPVTP</sequence>
<evidence type="ECO:0000256" key="1">
    <source>
        <dbReference type="SAM" id="SignalP"/>
    </source>
</evidence>
<keyword evidence="1" id="KW-0732">Signal</keyword>
<reference evidence="2 3" key="1">
    <citation type="submission" date="2021-01" db="EMBL/GenBank/DDBJ databases">
        <title>Carboxyliciviraga sp.nov., isolated from coastal sediments.</title>
        <authorList>
            <person name="Lu D."/>
            <person name="Zhang T."/>
        </authorList>
    </citation>
    <scope>NUCLEOTIDE SEQUENCE [LARGE SCALE GENOMIC DNA]</scope>
    <source>
        <strain evidence="2 3">N1Y132</strain>
    </source>
</reference>
<evidence type="ECO:0000313" key="3">
    <source>
        <dbReference type="Proteomes" id="UP000605676"/>
    </source>
</evidence>
<keyword evidence="3" id="KW-1185">Reference proteome</keyword>
<proteinExistence type="predicted"/>
<organism evidence="2 3">
    <name type="scientific">Carboxylicivirga marina</name>
    <dbReference type="NCBI Taxonomy" id="2800988"/>
    <lineage>
        <taxon>Bacteria</taxon>
        <taxon>Pseudomonadati</taxon>
        <taxon>Bacteroidota</taxon>
        <taxon>Bacteroidia</taxon>
        <taxon>Marinilabiliales</taxon>
        <taxon>Marinilabiliaceae</taxon>
        <taxon>Carboxylicivirga</taxon>
    </lineage>
</organism>
<comment type="caution">
    <text evidence="2">The sequence shown here is derived from an EMBL/GenBank/DDBJ whole genome shotgun (WGS) entry which is preliminary data.</text>
</comment>
<feature type="signal peptide" evidence="1">
    <location>
        <begin position="1"/>
        <end position="24"/>
    </location>
</feature>
<protein>
    <submittedName>
        <fullName evidence="2">Uncharacterized protein</fullName>
    </submittedName>
</protein>
<accession>A0ABS1HHC2</accession>
<dbReference type="EMBL" id="JAENRR010000011">
    <property type="protein sequence ID" value="MBK3517034.1"/>
    <property type="molecule type" value="Genomic_DNA"/>
</dbReference>
<dbReference type="Proteomes" id="UP000605676">
    <property type="component" value="Unassembled WGS sequence"/>
</dbReference>
<gene>
    <name evidence="2" type="ORF">JIV24_06740</name>
</gene>
<evidence type="ECO:0000313" key="2">
    <source>
        <dbReference type="EMBL" id="MBK3517034.1"/>
    </source>
</evidence>
<name>A0ABS1HHC2_9BACT</name>